<dbReference type="Proteomes" id="UP000016462">
    <property type="component" value="Unassembled WGS sequence"/>
</dbReference>
<dbReference type="PROSITE" id="PS51186">
    <property type="entry name" value="GNAT"/>
    <property type="match status" value="1"/>
</dbReference>
<evidence type="ECO:0000256" key="2">
    <source>
        <dbReference type="ARBA" id="ARBA00023315"/>
    </source>
</evidence>
<reference evidence="4 5" key="1">
    <citation type="journal article" date="2013" name="Genome Announc.">
        <title>First draft genome sequence from a member of the genus agrococcus, isolated from modern microbialites.</title>
        <authorList>
            <person name="White R.A.III."/>
            <person name="Grassa C.J."/>
            <person name="Suttle C.A."/>
        </authorList>
    </citation>
    <scope>NUCLEOTIDE SEQUENCE [LARGE SCALE GENOMIC DNA]</scope>
    <source>
        <strain evidence="4 5">RW1</strain>
    </source>
</reference>
<feature type="domain" description="N-acetyltransferase" evidence="3">
    <location>
        <begin position="3"/>
        <end position="152"/>
    </location>
</feature>
<evidence type="ECO:0000259" key="3">
    <source>
        <dbReference type="PROSITE" id="PS51186"/>
    </source>
</evidence>
<protein>
    <recommendedName>
        <fullName evidence="3">N-acetyltransferase domain-containing protein</fullName>
    </recommendedName>
</protein>
<dbReference type="InterPro" id="IPR000182">
    <property type="entry name" value="GNAT_dom"/>
</dbReference>
<dbReference type="Pfam" id="PF00583">
    <property type="entry name" value="Acetyltransf_1"/>
    <property type="match status" value="1"/>
</dbReference>
<dbReference type="RefSeq" id="WP_021011783.1">
    <property type="nucleotide sequence ID" value="NZ_ASHR01000044.1"/>
</dbReference>
<organism evidence="4 5">
    <name type="scientific">Agrococcus pavilionensis RW1</name>
    <dbReference type="NCBI Taxonomy" id="1330458"/>
    <lineage>
        <taxon>Bacteria</taxon>
        <taxon>Bacillati</taxon>
        <taxon>Actinomycetota</taxon>
        <taxon>Actinomycetes</taxon>
        <taxon>Micrococcales</taxon>
        <taxon>Microbacteriaceae</taxon>
        <taxon>Agrococcus</taxon>
    </lineage>
</organism>
<dbReference type="EMBL" id="ASHR01000044">
    <property type="protein sequence ID" value="ERG62962.1"/>
    <property type="molecule type" value="Genomic_DNA"/>
</dbReference>
<dbReference type="InterPro" id="IPR050832">
    <property type="entry name" value="Bact_Acetyltransf"/>
</dbReference>
<evidence type="ECO:0000313" key="5">
    <source>
        <dbReference type="Proteomes" id="UP000016462"/>
    </source>
</evidence>
<dbReference type="PANTHER" id="PTHR43877">
    <property type="entry name" value="AMINOALKYLPHOSPHONATE N-ACETYLTRANSFERASE-RELATED-RELATED"/>
    <property type="match status" value="1"/>
</dbReference>
<comment type="caution">
    <text evidence="4">The sequence shown here is derived from an EMBL/GenBank/DDBJ whole genome shotgun (WGS) entry which is preliminary data.</text>
</comment>
<keyword evidence="5" id="KW-1185">Reference proteome</keyword>
<dbReference type="AlphaFoldDB" id="U1LM15"/>
<dbReference type="CDD" id="cd04301">
    <property type="entry name" value="NAT_SF"/>
    <property type="match status" value="1"/>
</dbReference>
<dbReference type="PANTHER" id="PTHR43877:SF2">
    <property type="entry name" value="AMINOALKYLPHOSPHONATE N-ACETYLTRANSFERASE-RELATED"/>
    <property type="match status" value="1"/>
</dbReference>
<dbReference type="Gene3D" id="3.40.630.30">
    <property type="match status" value="1"/>
</dbReference>
<keyword evidence="2" id="KW-0012">Acyltransferase</keyword>
<proteinExistence type="predicted"/>
<evidence type="ECO:0000313" key="4">
    <source>
        <dbReference type="EMBL" id="ERG62962.1"/>
    </source>
</evidence>
<keyword evidence="1" id="KW-0808">Transferase</keyword>
<gene>
    <name evidence="4" type="ORF">L332_00580</name>
</gene>
<name>U1LM15_9MICO</name>
<dbReference type="GO" id="GO:0016747">
    <property type="term" value="F:acyltransferase activity, transferring groups other than amino-acyl groups"/>
    <property type="evidence" value="ECO:0007669"/>
    <property type="project" value="InterPro"/>
</dbReference>
<dbReference type="InterPro" id="IPR016181">
    <property type="entry name" value="Acyl_CoA_acyltransferase"/>
</dbReference>
<evidence type="ECO:0000256" key="1">
    <source>
        <dbReference type="ARBA" id="ARBA00022679"/>
    </source>
</evidence>
<dbReference type="SUPFAM" id="SSF55729">
    <property type="entry name" value="Acyl-CoA N-acyltransferases (Nat)"/>
    <property type="match status" value="1"/>
</dbReference>
<accession>U1LM15</accession>
<sequence>MHADIRLEDPASELAQSLLQAYFADRAITFVGGAYTPKPADPATLRAPEGAFLVAWDGDEAVGCGALRRLSPSRFEVKHLYVAPAGRGRGTGAALLEALEARAVELGADEVVLDTNAALGPANRLYVTRGYESIPAYNDNPNATTWFRKPVSSADSAG</sequence>